<keyword evidence="1" id="KW-1133">Transmembrane helix</keyword>
<gene>
    <name evidence="2" type="ORF">CK203_041540</name>
</gene>
<reference evidence="2 3" key="1">
    <citation type="journal article" date="2018" name="PLoS Genet.">
        <title>Population sequencing reveals clonal diversity and ancestral inbreeding in the grapevine cultivar Chardonnay.</title>
        <authorList>
            <person name="Roach M.J."/>
            <person name="Johnson D.L."/>
            <person name="Bohlmann J."/>
            <person name="van Vuuren H.J."/>
            <person name="Jones S.J."/>
            <person name="Pretorius I.S."/>
            <person name="Schmidt S.A."/>
            <person name="Borneman A.R."/>
        </authorList>
    </citation>
    <scope>NUCLEOTIDE SEQUENCE [LARGE SCALE GENOMIC DNA]</scope>
    <source>
        <strain evidence="3">cv. Chardonnay</strain>
        <tissue evidence="2">Leaf</tissue>
    </source>
</reference>
<name>A0A438HNM4_VITVI</name>
<evidence type="ECO:0000256" key="1">
    <source>
        <dbReference type="SAM" id="Phobius"/>
    </source>
</evidence>
<keyword evidence="1" id="KW-0472">Membrane</keyword>
<organism evidence="2 3">
    <name type="scientific">Vitis vinifera</name>
    <name type="common">Grape</name>
    <dbReference type="NCBI Taxonomy" id="29760"/>
    <lineage>
        <taxon>Eukaryota</taxon>
        <taxon>Viridiplantae</taxon>
        <taxon>Streptophyta</taxon>
        <taxon>Embryophyta</taxon>
        <taxon>Tracheophyta</taxon>
        <taxon>Spermatophyta</taxon>
        <taxon>Magnoliopsida</taxon>
        <taxon>eudicotyledons</taxon>
        <taxon>Gunneridae</taxon>
        <taxon>Pentapetalae</taxon>
        <taxon>rosids</taxon>
        <taxon>Vitales</taxon>
        <taxon>Vitaceae</taxon>
        <taxon>Viteae</taxon>
        <taxon>Vitis</taxon>
    </lineage>
</organism>
<dbReference type="Proteomes" id="UP000288805">
    <property type="component" value="Unassembled WGS sequence"/>
</dbReference>
<proteinExistence type="predicted"/>
<feature type="transmembrane region" description="Helical" evidence="1">
    <location>
        <begin position="91"/>
        <end position="118"/>
    </location>
</feature>
<protein>
    <submittedName>
        <fullName evidence="2">Uncharacterized protein</fullName>
    </submittedName>
</protein>
<comment type="caution">
    <text evidence="2">The sequence shown here is derived from an EMBL/GenBank/DDBJ whole genome shotgun (WGS) entry which is preliminary data.</text>
</comment>
<dbReference type="AlphaFoldDB" id="A0A438HNM4"/>
<accession>A0A438HNM4</accession>
<keyword evidence="1" id="KW-0812">Transmembrane</keyword>
<sequence>MEAVLPVEIEMGSLRVALEQQIPKGIDQRSQWEVQTQLERTLLHQGVDLKGIAWLMDLDGNRFSEPTNVDQLKRAMAHEIFCTCCISYMRAWVLIIGCGFGLPGLLICHLIFSIYYTFDVILGHIPFQLRFVDFHGVVCSSPLMRITHLMIDDLVLLDFLIYHIFDAILGYRSSRSCMIIPTYGMLTETMAGLQIFMELYDLPHSRDAYQGDDVFVIFTRISHWSLSEAIQLGPYFSALRCHHASPSERYLLDLWVDDSISFCPDAPGEPFLRRLVRLILYDIVVILGRSYLRHMDSHITILVEYMSDLLRIPIELFASHQDRPSTSDAILGHISLLQLWR</sequence>
<evidence type="ECO:0000313" key="3">
    <source>
        <dbReference type="Proteomes" id="UP000288805"/>
    </source>
</evidence>
<evidence type="ECO:0000313" key="2">
    <source>
        <dbReference type="EMBL" id="RVW86009.1"/>
    </source>
</evidence>
<dbReference type="EMBL" id="QGNW01000198">
    <property type="protein sequence ID" value="RVW86009.1"/>
    <property type="molecule type" value="Genomic_DNA"/>
</dbReference>